<dbReference type="Gene3D" id="2.60.120.620">
    <property type="entry name" value="q2cbj1_9rhob like domain"/>
    <property type="match status" value="1"/>
</dbReference>
<keyword evidence="2" id="KW-0560">Oxidoreductase</keyword>
<protein>
    <submittedName>
        <fullName evidence="2">2OG-Fe(II) oxygenase</fullName>
        <ecNumber evidence="2">1.14.11.-</ecNumber>
    </submittedName>
</protein>
<dbReference type="GO" id="GO:0016491">
    <property type="term" value="F:oxidoreductase activity"/>
    <property type="evidence" value="ECO:0007669"/>
    <property type="project" value="UniProtKB-KW"/>
</dbReference>
<organism evidence="2 3">
    <name type="scientific">Dongia sedimenti</name>
    <dbReference type="NCBI Taxonomy" id="3064282"/>
    <lineage>
        <taxon>Bacteria</taxon>
        <taxon>Pseudomonadati</taxon>
        <taxon>Pseudomonadota</taxon>
        <taxon>Alphaproteobacteria</taxon>
        <taxon>Rhodospirillales</taxon>
        <taxon>Dongiaceae</taxon>
        <taxon>Dongia</taxon>
    </lineage>
</organism>
<dbReference type="InterPro" id="IPR044862">
    <property type="entry name" value="Pro_4_hyd_alph_FE2OG_OXY"/>
</dbReference>
<proteinExistence type="predicted"/>
<dbReference type="RefSeq" id="WP_379962179.1">
    <property type="nucleotide sequence ID" value="NZ_JAUYVI010000015.1"/>
</dbReference>
<evidence type="ECO:0000313" key="2">
    <source>
        <dbReference type="EMBL" id="MDQ7251631.1"/>
    </source>
</evidence>
<dbReference type="InterPro" id="IPR005123">
    <property type="entry name" value="Oxoglu/Fe-dep_dioxygenase_dom"/>
</dbReference>
<evidence type="ECO:0000313" key="3">
    <source>
        <dbReference type="Proteomes" id="UP001230156"/>
    </source>
</evidence>
<feature type="domain" description="Fe2OG dioxygenase" evidence="1">
    <location>
        <begin position="1"/>
        <end position="88"/>
    </location>
</feature>
<name>A0ABU0YV88_9PROT</name>
<sequence>MRDVGHQHFQAHRDNTTKGTAHRRFAVTVNLNSDEYQGGELMFPEFGRCFFNPPAGGAVVFSCGGLLHQALPVTRGKRYAFLPLLYDDAAAKVREANNAFLGENVTLYKPAN</sequence>
<comment type="caution">
    <text evidence="2">The sequence shown here is derived from an EMBL/GenBank/DDBJ whole genome shotgun (WGS) entry which is preliminary data.</text>
</comment>
<reference evidence="3" key="1">
    <citation type="submission" date="2023-08" db="EMBL/GenBank/DDBJ databases">
        <title>Rhodospirillaceae gen. nov., a novel taxon isolated from the Yangtze River Yuezi River estuary sludge.</title>
        <authorList>
            <person name="Ruan L."/>
        </authorList>
    </citation>
    <scope>NUCLEOTIDE SEQUENCE [LARGE SCALE GENOMIC DNA]</scope>
    <source>
        <strain evidence="3">R-7</strain>
    </source>
</reference>
<dbReference type="Proteomes" id="UP001230156">
    <property type="component" value="Unassembled WGS sequence"/>
</dbReference>
<dbReference type="Pfam" id="PF13640">
    <property type="entry name" value="2OG-FeII_Oxy_3"/>
    <property type="match status" value="1"/>
</dbReference>
<dbReference type="EC" id="1.14.11.-" evidence="2"/>
<dbReference type="PROSITE" id="PS51471">
    <property type="entry name" value="FE2OG_OXY"/>
    <property type="match status" value="1"/>
</dbReference>
<evidence type="ECO:0000259" key="1">
    <source>
        <dbReference type="PROSITE" id="PS51471"/>
    </source>
</evidence>
<accession>A0ABU0YV88</accession>
<dbReference type="EMBL" id="JAUYVI010000015">
    <property type="protein sequence ID" value="MDQ7251631.1"/>
    <property type="molecule type" value="Genomic_DNA"/>
</dbReference>
<gene>
    <name evidence="2" type="ORF">Q8A70_28345</name>
</gene>
<keyword evidence="3" id="KW-1185">Reference proteome</keyword>